<evidence type="ECO:0000259" key="1">
    <source>
        <dbReference type="PROSITE" id="PS50835"/>
    </source>
</evidence>
<dbReference type="SMART" id="SM00409">
    <property type="entry name" value="IG"/>
    <property type="match status" value="1"/>
</dbReference>
<evidence type="ECO:0000313" key="2">
    <source>
        <dbReference type="EMBL" id="CAI9554543.1"/>
    </source>
</evidence>
<feature type="domain" description="Ig-like" evidence="1">
    <location>
        <begin position="1"/>
        <end position="91"/>
    </location>
</feature>
<proteinExistence type="predicted"/>
<dbReference type="Gene3D" id="2.60.40.10">
    <property type="entry name" value="Immunoglobulins"/>
    <property type="match status" value="1"/>
</dbReference>
<dbReference type="InterPro" id="IPR050150">
    <property type="entry name" value="IgV_Light_Chain"/>
</dbReference>
<organism evidence="2 3">
    <name type="scientific">Staurois parvus</name>
    <dbReference type="NCBI Taxonomy" id="386267"/>
    <lineage>
        <taxon>Eukaryota</taxon>
        <taxon>Metazoa</taxon>
        <taxon>Chordata</taxon>
        <taxon>Craniata</taxon>
        <taxon>Vertebrata</taxon>
        <taxon>Euteleostomi</taxon>
        <taxon>Amphibia</taxon>
        <taxon>Batrachia</taxon>
        <taxon>Anura</taxon>
        <taxon>Neobatrachia</taxon>
        <taxon>Ranoidea</taxon>
        <taxon>Ranidae</taxon>
        <taxon>Staurois</taxon>
    </lineage>
</organism>
<dbReference type="PROSITE" id="PS50835">
    <property type="entry name" value="IG_LIKE"/>
    <property type="match status" value="1"/>
</dbReference>
<gene>
    <name evidence="2" type="ORF">SPARVUS_LOCUS4241700</name>
</gene>
<dbReference type="InterPro" id="IPR007110">
    <property type="entry name" value="Ig-like_dom"/>
</dbReference>
<protein>
    <recommendedName>
        <fullName evidence="1">Ig-like domain-containing protein</fullName>
    </recommendedName>
</protein>
<dbReference type="PANTHER" id="PTHR23267">
    <property type="entry name" value="IMMUNOGLOBULIN LIGHT CHAIN"/>
    <property type="match status" value="1"/>
</dbReference>
<name>A0ABN9C3E2_9NEOB</name>
<keyword evidence="3" id="KW-1185">Reference proteome</keyword>
<reference evidence="2" key="1">
    <citation type="submission" date="2023-05" db="EMBL/GenBank/DDBJ databases">
        <authorList>
            <person name="Stuckert A."/>
        </authorList>
    </citation>
    <scope>NUCLEOTIDE SEQUENCE</scope>
</reference>
<dbReference type="InterPro" id="IPR003599">
    <property type="entry name" value="Ig_sub"/>
</dbReference>
<dbReference type="InterPro" id="IPR013106">
    <property type="entry name" value="Ig_V-set"/>
</dbReference>
<dbReference type="Proteomes" id="UP001162483">
    <property type="component" value="Unassembled WGS sequence"/>
</dbReference>
<comment type="caution">
    <text evidence="2">The sequence shown here is derived from an EMBL/GenBank/DDBJ whole genome shotgun (WGS) entry which is preliminary data.</text>
</comment>
<sequence length="123" mass="12824">AQFTVIQEPTITASLGGNVILSCGRSDGSVAGSNQPCWVYQSPGSVPKGLTGSDNVKPPGTSERFTGSIQGSSGVLSISNVQAADDGDYYCALWTGSACTVLQIHTQRDTNINFPFCSSYILV</sequence>
<dbReference type="Pfam" id="PF07686">
    <property type="entry name" value="V-set"/>
    <property type="match status" value="1"/>
</dbReference>
<evidence type="ECO:0000313" key="3">
    <source>
        <dbReference type="Proteomes" id="UP001162483"/>
    </source>
</evidence>
<accession>A0ABN9C3E2</accession>
<dbReference type="SUPFAM" id="SSF48726">
    <property type="entry name" value="Immunoglobulin"/>
    <property type="match status" value="1"/>
</dbReference>
<dbReference type="InterPro" id="IPR013783">
    <property type="entry name" value="Ig-like_fold"/>
</dbReference>
<dbReference type="InterPro" id="IPR036179">
    <property type="entry name" value="Ig-like_dom_sf"/>
</dbReference>
<dbReference type="EMBL" id="CATNWA010007686">
    <property type="protein sequence ID" value="CAI9554543.1"/>
    <property type="molecule type" value="Genomic_DNA"/>
</dbReference>
<feature type="non-terminal residue" evidence="2">
    <location>
        <position position="1"/>
    </location>
</feature>
<dbReference type="SMART" id="SM00406">
    <property type="entry name" value="IGv"/>
    <property type="match status" value="1"/>
</dbReference>